<evidence type="ECO:0000313" key="14">
    <source>
        <dbReference type="Proteomes" id="UP000812966"/>
    </source>
</evidence>
<dbReference type="GO" id="GO:0016020">
    <property type="term" value="C:membrane"/>
    <property type="evidence" value="ECO:0007669"/>
    <property type="project" value="TreeGrafter"/>
</dbReference>
<evidence type="ECO:0000256" key="8">
    <source>
        <dbReference type="PROSITE-ProRule" id="PRU00782"/>
    </source>
</evidence>
<evidence type="ECO:0000256" key="6">
    <source>
        <dbReference type="ARBA" id="ARBA00023175"/>
    </source>
</evidence>
<dbReference type="PROSITE" id="PS50096">
    <property type="entry name" value="IQ"/>
    <property type="match status" value="5"/>
</dbReference>
<evidence type="ECO:0000256" key="9">
    <source>
        <dbReference type="SAM" id="Coils"/>
    </source>
</evidence>
<dbReference type="Pfam" id="PF00612">
    <property type="entry name" value="IQ"/>
    <property type="match status" value="5"/>
</dbReference>
<evidence type="ECO:0000259" key="12">
    <source>
        <dbReference type="PROSITE" id="PS51456"/>
    </source>
</evidence>
<dbReference type="CDD" id="cd01380">
    <property type="entry name" value="MYSc_Myo5"/>
    <property type="match status" value="1"/>
</dbReference>
<organism evidence="13 14">
    <name type="scientific">Filobasidium floriforme</name>
    <dbReference type="NCBI Taxonomy" id="5210"/>
    <lineage>
        <taxon>Eukaryota</taxon>
        <taxon>Fungi</taxon>
        <taxon>Dikarya</taxon>
        <taxon>Basidiomycota</taxon>
        <taxon>Agaricomycotina</taxon>
        <taxon>Tremellomycetes</taxon>
        <taxon>Filobasidiales</taxon>
        <taxon>Filobasidiaceae</taxon>
        <taxon>Filobasidium</taxon>
    </lineage>
</organism>
<keyword evidence="3 8" id="KW-0067">ATP-binding</keyword>
<dbReference type="GO" id="GO:0007015">
    <property type="term" value="P:actin filament organization"/>
    <property type="evidence" value="ECO:0007669"/>
    <property type="project" value="TreeGrafter"/>
</dbReference>
<sequence length="1666" mass="185766">MSNPYVKDTQIWVPTGPSDWVKGEVISLDQPATADSETYVTVRIRYGPEQTELEYSFPLGVLTAAGQAQFSAGSPTGTSSATQLPGKDADGKPVALPPLRNPDELERSEDLADLSNLNEPSVLHALKERYQLRDPYTYSGIVLVALNPFTPLNIYGPDMIKSYSGRKKGDLSPHVFAIAEDALECMRRGAGGGGADATGAGDQTIVVSGESGAGKTVSAKYILRYFASVDDPTRDNSAARRQRGRAGVADEGGMSETERQILASNPIMEAFGNAKTTRNDNSSRFGKYIEVLFDKEHDIVGARVRTYLLERSRLVYQPEIERNYHIFYQLLAGAPEQERKDLGLDRSTADFAYLVGGGPAATPIQGVDDAKEFELTQKALSTVGISVERQWQIFRMLAALLHLGNVSIKASRNEATIDSDDAALGLATTLLGVDKDEFRKWVLKKQLITRSEKIVTSLNAAQASVVRDSVAKFVYSCLFDWLVSIINDSLSGGGAADRAIKFIGVLDIYGFEHFKKNSFEQFCINWANEKTSLQFNAHVFKLEQEEYVREEINWTFIEFSDNQMCIDVIEGKMGILTLLDEESRLPAGADQSFAGKLFQQINKPEQKDVFKKPRFNQNAFTIAHYAHDVTYDVEGFIEKNRDTVPDEHLALLQNSSNPLLKDCLEAALAAAVAAKENTSANAAPASKTPAVGPPKRAGGAASTRKPTLGSIFKHSLTNLMDTINNTNVHYIRCIKPNEAKNAWEFDSEQVLSQLRACGVLETIKISCAGYPNRWTFEEFAERYEIFIPPSDWQKFQGSNDLRPICSAILEKSIADQEKYQIGLTKIFFRPGMVSVLDRMKKQRLDAIAVTVQKNYRRYIARKHYQALRDATIRIQALARGRIARRHAVEMRKEKAAITIQTLGRSYVARRAFLETRQAVVKIQAAIRGRQARVAYQDTIRENAATTLQRLFRGLIAKKRAQSDVRKVVLLQALHRRRLAKKELVSLKTEAKSATKFKEISYKLENKVVELTQTLQKRTAERKEFQERVSALESQIQQFTAKQSEAEARIKDLTAELKKPTVPAAQFEELVAAKQEVDRRVDEALAHISQQDAEIDRLNADLAAQHKLAQEQQVALEAAASRNVESSSAASGMQDEITALKEQINRANALSALTRNTRVPQPPSPTVTHLNGSSVAYRGMDSLPNLPSTGRTPRRHSMTGVLHDGSSHRTSADERILESKKDAAQSRAISMAFPRDGPPNGRDSQGLPVSFENPGQEIMRMLEDEAALERDVLQGLIMDLKILTPSLNNPPKFNEVMFPANLVSLIVNEMWKYGLIKESERFLANVMQHIQKFVMSFTGEAIIIPGFFWLSNIHQLLSFVCLAQSDMQEGVGPGAEGLGRSFEWSDYEKLVTVAKNDLDSLEYNIYHTTVSEIKKHLSKMVVPALIENQALPGFVTQEASGRLLGRLIGQTDKAPSYTMDDVINLLTKVHKAMKSYHLEEGVIGQVFINELVKLLGVNSFNDMLMRRNFASWKRAMQIQYNITRLEEWCKSNDLSEGTLSMESLMQATKLLQLKKATAADIDILFDVCWILSPTQIQKLISQYHVAEYETPIAPEILKIVSGRINTNDKGDHLLLPPESDEAMPFQLPPVRDIFDIETYVPAYLAVPHVRRLAMFAVSLSDLVSRSE</sequence>
<dbReference type="Gene3D" id="1.20.58.530">
    <property type="match status" value="1"/>
</dbReference>
<reference evidence="13" key="1">
    <citation type="submission" date="2020-04" db="EMBL/GenBank/DDBJ databases">
        <title>Analysis of mating type loci in Filobasidium floriforme.</title>
        <authorList>
            <person name="Nowrousian M."/>
        </authorList>
    </citation>
    <scope>NUCLEOTIDE SEQUENCE</scope>
    <source>
        <strain evidence="13">CBS 6242</strain>
    </source>
</reference>
<dbReference type="InterPro" id="IPR027417">
    <property type="entry name" value="P-loop_NTPase"/>
</dbReference>
<comment type="similarity">
    <text evidence="1 8">Belongs to the TRAFAC class myosin-kinesin ATPase superfamily. Myosin family.</text>
</comment>
<dbReference type="InterPro" id="IPR000048">
    <property type="entry name" value="IQ_motif_EF-hand-BS"/>
</dbReference>
<dbReference type="CDD" id="cd23767">
    <property type="entry name" value="IQCD"/>
    <property type="match status" value="1"/>
</dbReference>
<evidence type="ECO:0000256" key="5">
    <source>
        <dbReference type="ARBA" id="ARBA00023123"/>
    </source>
</evidence>
<dbReference type="Gene3D" id="3.30.70.1590">
    <property type="match status" value="1"/>
</dbReference>
<dbReference type="PRINTS" id="PR00193">
    <property type="entry name" value="MYOSINHEAVY"/>
</dbReference>
<gene>
    <name evidence="13" type="ORF">FFLO_05832</name>
</gene>
<feature type="region of interest" description="Disordered" evidence="10">
    <location>
        <begin position="70"/>
        <end position="102"/>
    </location>
</feature>
<dbReference type="SMART" id="SM00242">
    <property type="entry name" value="MYSc"/>
    <property type="match status" value="1"/>
</dbReference>
<evidence type="ECO:0000256" key="10">
    <source>
        <dbReference type="SAM" id="MobiDB-lite"/>
    </source>
</evidence>
<dbReference type="InterPro" id="IPR046943">
    <property type="entry name" value="Fungal_Myo2/2A_CBD"/>
</dbReference>
<feature type="domain" description="Myosin motor" evidence="12">
    <location>
        <begin position="106"/>
        <end position="844"/>
    </location>
</feature>
<keyword evidence="7 8" id="KW-0009">Actin-binding</keyword>
<dbReference type="EMBL" id="JABELV010000160">
    <property type="protein sequence ID" value="KAG7529009.1"/>
    <property type="molecule type" value="Genomic_DNA"/>
</dbReference>
<evidence type="ECO:0000313" key="13">
    <source>
        <dbReference type="EMBL" id="KAG7529009.1"/>
    </source>
</evidence>
<keyword evidence="14" id="KW-1185">Reference proteome</keyword>
<keyword evidence="6 8" id="KW-0505">Motor protein</keyword>
<dbReference type="Gene3D" id="1.10.10.820">
    <property type="match status" value="1"/>
</dbReference>
<protein>
    <submittedName>
        <fullName evidence="13">Uncharacterized protein</fullName>
    </submittedName>
</protein>
<evidence type="ECO:0000256" key="2">
    <source>
        <dbReference type="ARBA" id="ARBA00022741"/>
    </source>
</evidence>
<evidence type="ECO:0000256" key="7">
    <source>
        <dbReference type="ARBA" id="ARBA00023203"/>
    </source>
</evidence>
<dbReference type="GO" id="GO:0000146">
    <property type="term" value="F:microfilament motor activity"/>
    <property type="evidence" value="ECO:0007669"/>
    <property type="project" value="TreeGrafter"/>
</dbReference>
<dbReference type="PROSITE" id="PS51126">
    <property type="entry name" value="DILUTE"/>
    <property type="match status" value="1"/>
</dbReference>
<keyword evidence="2 8" id="KW-0547">Nucleotide-binding</keyword>
<feature type="coiled-coil region" evidence="9">
    <location>
        <begin position="1007"/>
        <end position="1055"/>
    </location>
</feature>
<dbReference type="Gene3D" id="3.40.850.10">
    <property type="entry name" value="Kinesin motor domain"/>
    <property type="match status" value="1"/>
</dbReference>
<evidence type="ECO:0000259" key="11">
    <source>
        <dbReference type="PROSITE" id="PS51126"/>
    </source>
</evidence>
<comment type="caution">
    <text evidence="13">The sequence shown here is derived from an EMBL/GenBank/DDBJ whole genome shotgun (WGS) entry which is preliminary data.</text>
</comment>
<proteinExistence type="inferred from homology"/>
<evidence type="ECO:0000256" key="1">
    <source>
        <dbReference type="ARBA" id="ARBA00008314"/>
    </source>
</evidence>
<accession>A0A8K0JGJ7</accession>
<feature type="region of interest" description="Disordered" evidence="10">
    <location>
        <begin position="233"/>
        <end position="257"/>
    </location>
</feature>
<dbReference type="GO" id="GO:0005737">
    <property type="term" value="C:cytoplasm"/>
    <property type="evidence" value="ECO:0007669"/>
    <property type="project" value="TreeGrafter"/>
</dbReference>
<keyword evidence="4 9" id="KW-0175">Coiled coil</keyword>
<dbReference type="Gene3D" id="1.20.120.720">
    <property type="entry name" value="Myosin VI head, motor domain, U50 subdomain"/>
    <property type="match status" value="1"/>
</dbReference>
<dbReference type="InterPro" id="IPR036961">
    <property type="entry name" value="Kinesin_motor_dom_sf"/>
</dbReference>
<feature type="domain" description="Dilute" evidence="11">
    <location>
        <begin position="1323"/>
        <end position="1605"/>
    </location>
</feature>
<dbReference type="GO" id="GO:0005524">
    <property type="term" value="F:ATP binding"/>
    <property type="evidence" value="ECO:0007669"/>
    <property type="project" value="UniProtKB-UniRule"/>
</dbReference>
<dbReference type="CDD" id="cd15480">
    <property type="entry name" value="fMyo2p_CBD"/>
    <property type="match status" value="1"/>
</dbReference>
<dbReference type="SMART" id="SM01132">
    <property type="entry name" value="DIL"/>
    <property type="match status" value="1"/>
</dbReference>
<dbReference type="InterPro" id="IPR002710">
    <property type="entry name" value="Dilute_dom"/>
</dbReference>
<dbReference type="Gene3D" id="1.20.5.190">
    <property type="match status" value="3"/>
</dbReference>
<evidence type="ECO:0000256" key="3">
    <source>
        <dbReference type="ARBA" id="ARBA00022840"/>
    </source>
</evidence>
<feature type="region of interest" description="Disordered" evidence="10">
    <location>
        <begin position="678"/>
        <end position="704"/>
    </location>
</feature>
<dbReference type="PANTHER" id="PTHR13140:SF706">
    <property type="entry name" value="DILUTE CLASS UNCONVENTIONAL MYOSIN, ISOFORM C"/>
    <property type="match status" value="1"/>
</dbReference>
<dbReference type="Pfam" id="PF01843">
    <property type="entry name" value="DIL"/>
    <property type="match status" value="1"/>
</dbReference>
<name>A0A8K0JGJ7_9TREE</name>
<dbReference type="GO" id="GO:0016459">
    <property type="term" value="C:myosin complex"/>
    <property type="evidence" value="ECO:0007669"/>
    <property type="project" value="UniProtKB-KW"/>
</dbReference>
<dbReference type="PROSITE" id="PS51456">
    <property type="entry name" value="MYOSIN_MOTOR"/>
    <property type="match status" value="1"/>
</dbReference>
<dbReference type="SMART" id="SM00015">
    <property type="entry name" value="IQ"/>
    <property type="match status" value="5"/>
</dbReference>
<dbReference type="Pfam" id="PF00063">
    <property type="entry name" value="Myosin_head"/>
    <property type="match status" value="1"/>
</dbReference>
<dbReference type="SUPFAM" id="SSF52540">
    <property type="entry name" value="P-loop containing nucleoside triphosphate hydrolases"/>
    <property type="match status" value="2"/>
</dbReference>
<feature type="region of interest" description="Disordered" evidence="10">
    <location>
        <begin position="1183"/>
        <end position="1212"/>
    </location>
</feature>
<keyword evidence="5 8" id="KW-0518">Myosin</keyword>
<dbReference type="InterPro" id="IPR036103">
    <property type="entry name" value="MYSc_Myo5"/>
</dbReference>
<dbReference type="GO" id="GO:0051015">
    <property type="term" value="F:actin filament binding"/>
    <property type="evidence" value="ECO:0007669"/>
    <property type="project" value="TreeGrafter"/>
</dbReference>
<feature type="region of interest" description="Actin-binding" evidence="8">
    <location>
        <begin position="716"/>
        <end position="738"/>
    </location>
</feature>
<feature type="binding site" evidence="8">
    <location>
        <begin position="209"/>
        <end position="216"/>
    </location>
    <ligand>
        <name>ATP</name>
        <dbReference type="ChEBI" id="CHEBI:30616"/>
    </ligand>
</feature>
<feature type="compositionally biased region" description="Low complexity" evidence="10">
    <location>
        <begin position="71"/>
        <end position="82"/>
    </location>
</feature>
<dbReference type="FunFam" id="1.10.10.820:FF:000001">
    <property type="entry name" value="Myosin heavy chain"/>
    <property type="match status" value="1"/>
</dbReference>
<evidence type="ECO:0000256" key="4">
    <source>
        <dbReference type="ARBA" id="ARBA00023054"/>
    </source>
</evidence>
<dbReference type="PANTHER" id="PTHR13140">
    <property type="entry name" value="MYOSIN"/>
    <property type="match status" value="1"/>
</dbReference>
<dbReference type="Proteomes" id="UP000812966">
    <property type="component" value="Unassembled WGS sequence"/>
</dbReference>
<dbReference type="InterPro" id="IPR001609">
    <property type="entry name" value="Myosin_head_motor_dom-like"/>
</dbReference>